<dbReference type="PROSITE" id="PS51118">
    <property type="entry name" value="HTH_HXLR"/>
    <property type="match status" value="1"/>
</dbReference>
<reference evidence="5 6" key="1">
    <citation type="submission" date="2019-05" db="EMBL/GenBank/DDBJ databases">
        <title>Dyadobacter AR-3-8 sp. nov., isolated from arctic soil.</title>
        <authorList>
            <person name="Chaudhary D.K."/>
        </authorList>
    </citation>
    <scope>NUCLEOTIDE SEQUENCE [LARGE SCALE GENOMIC DNA]</scope>
    <source>
        <strain evidence="5 6">AR-3-8</strain>
    </source>
</reference>
<sequence>MTGTMATIGKKWKSVIIYTIGLKRQRFGIIHTKMGIISRKIPTEQLKELEEDGIIKREAFKEVPPRVEYFLTDKGLELLPILNMLTEWNLRHNSGGEVGG</sequence>
<protein>
    <submittedName>
        <fullName evidence="5">Helix-turn-helix transcriptional regulator</fullName>
    </submittedName>
</protein>
<evidence type="ECO:0000259" key="4">
    <source>
        <dbReference type="PROSITE" id="PS51118"/>
    </source>
</evidence>
<dbReference type="InterPro" id="IPR002577">
    <property type="entry name" value="HTH_HxlR"/>
</dbReference>
<dbReference type="Pfam" id="PF01638">
    <property type="entry name" value="HxlR"/>
    <property type="match status" value="1"/>
</dbReference>
<dbReference type="OrthoDB" id="8231503at2"/>
<dbReference type="EMBL" id="SZVO01000032">
    <property type="protein sequence ID" value="TKT85272.1"/>
    <property type="molecule type" value="Genomic_DNA"/>
</dbReference>
<dbReference type="GO" id="GO:0003677">
    <property type="term" value="F:DNA binding"/>
    <property type="evidence" value="ECO:0007669"/>
    <property type="project" value="UniProtKB-KW"/>
</dbReference>
<dbReference type="Gene3D" id="1.10.10.10">
    <property type="entry name" value="Winged helix-like DNA-binding domain superfamily/Winged helix DNA-binding domain"/>
    <property type="match status" value="1"/>
</dbReference>
<evidence type="ECO:0000313" key="6">
    <source>
        <dbReference type="Proteomes" id="UP000304900"/>
    </source>
</evidence>
<evidence type="ECO:0000256" key="2">
    <source>
        <dbReference type="ARBA" id="ARBA00023125"/>
    </source>
</evidence>
<evidence type="ECO:0000313" key="5">
    <source>
        <dbReference type="EMBL" id="TKT85272.1"/>
    </source>
</evidence>
<gene>
    <name evidence="5" type="ORF">FDK13_34025</name>
</gene>
<comment type="caution">
    <text evidence="5">The sequence shown here is derived from an EMBL/GenBank/DDBJ whole genome shotgun (WGS) entry which is preliminary data.</text>
</comment>
<keyword evidence="1" id="KW-0805">Transcription regulation</keyword>
<dbReference type="PANTHER" id="PTHR33204:SF18">
    <property type="entry name" value="TRANSCRIPTIONAL REGULATORY PROTEIN"/>
    <property type="match status" value="1"/>
</dbReference>
<keyword evidence="2" id="KW-0238">DNA-binding</keyword>
<dbReference type="Proteomes" id="UP000304900">
    <property type="component" value="Unassembled WGS sequence"/>
</dbReference>
<keyword evidence="3" id="KW-0804">Transcription</keyword>
<dbReference type="SUPFAM" id="SSF46785">
    <property type="entry name" value="Winged helix' DNA-binding domain"/>
    <property type="match status" value="1"/>
</dbReference>
<organism evidence="5 6">
    <name type="scientific">Dyadobacter frigoris</name>
    <dbReference type="NCBI Taxonomy" id="2576211"/>
    <lineage>
        <taxon>Bacteria</taxon>
        <taxon>Pseudomonadati</taxon>
        <taxon>Bacteroidota</taxon>
        <taxon>Cytophagia</taxon>
        <taxon>Cytophagales</taxon>
        <taxon>Spirosomataceae</taxon>
        <taxon>Dyadobacter</taxon>
    </lineage>
</organism>
<dbReference type="AlphaFoldDB" id="A0A4U6CLV2"/>
<feature type="domain" description="HTH hxlR-type" evidence="4">
    <location>
        <begin position="1"/>
        <end position="97"/>
    </location>
</feature>
<name>A0A4U6CLV2_9BACT</name>
<evidence type="ECO:0000256" key="3">
    <source>
        <dbReference type="ARBA" id="ARBA00023163"/>
    </source>
</evidence>
<accession>A0A4U6CLV2</accession>
<proteinExistence type="predicted"/>
<dbReference type="PANTHER" id="PTHR33204">
    <property type="entry name" value="TRANSCRIPTIONAL REGULATOR, MARR FAMILY"/>
    <property type="match status" value="1"/>
</dbReference>
<dbReference type="InterPro" id="IPR036388">
    <property type="entry name" value="WH-like_DNA-bd_sf"/>
</dbReference>
<keyword evidence="6" id="KW-1185">Reference proteome</keyword>
<dbReference type="InterPro" id="IPR036390">
    <property type="entry name" value="WH_DNA-bd_sf"/>
</dbReference>
<evidence type="ECO:0000256" key="1">
    <source>
        <dbReference type="ARBA" id="ARBA00023015"/>
    </source>
</evidence>